<keyword evidence="2" id="KW-1185">Reference proteome</keyword>
<protein>
    <submittedName>
        <fullName evidence="1">Uncharacterized protein</fullName>
    </submittedName>
</protein>
<dbReference type="AlphaFoldDB" id="A0A3D9V4L4"/>
<name>A0A3D9V4L4_THECX</name>
<dbReference type="Proteomes" id="UP000256485">
    <property type="component" value="Unassembled WGS sequence"/>
</dbReference>
<dbReference type="EMBL" id="QTUC01000001">
    <property type="protein sequence ID" value="REF35130.1"/>
    <property type="molecule type" value="Genomic_DNA"/>
</dbReference>
<gene>
    <name evidence="1" type="ORF">DFJ64_0501</name>
</gene>
<proteinExistence type="predicted"/>
<evidence type="ECO:0000313" key="1">
    <source>
        <dbReference type="EMBL" id="REF35130.1"/>
    </source>
</evidence>
<comment type="caution">
    <text evidence="1">The sequence shown here is derived from an EMBL/GenBank/DDBJ whole genome shotgun (WGS) entry which is preliminary data.</text>
</comment>
<reference evidence="1 2" key="1">
    <citation type="submission" date="2018-08" db="EMBL/GenBank/DDBJ databases">
        <title>Sequencing the genomes of 1000 actinobacteria strains.</title>
        <authorList>
            <person name="Klenk H.-P."/>
        </authorList>
    </citation>
    <scope>NUCLEOTIDE SEQUENCE [LARGE SCALE GENOMIC DNA]</scope>
    <source>
        <strain evidence="1 2">DSM 22891</strain>
    </source>
</reference>
<evidence type="ECO:0000313" key="2">
    <source>
        <dbReference type="Proteomes" id="UP000256485"/>
    </source>
</evidence>
<accession>A0A3D9V4L4</accession>
<sequence>MPLAIRPPGGCDHLAVDFDGDPFMNGTPITQRVADMSDLSPSEREAIDMYYETCGIYATLSVRPGASVGLVRKTEDGAEVTPEQCAAAASAASIGGELHINKGAHAEGLASRSARPCAP</sequence>
<organism evidence="1 2">
    <name type="scientific">Thermasporomyces composti</name>
    <dbReference type="NCBI Taxonomy" id="696763"/>
    <lineage>
        <taxon>Bacteria</taxon>
        <taxon>Bacillati</taxon>
        <taxon>Actinomycetota</taxon>
        <taxon>Actinomycetes</taxon>
        <taxon>Propionibacteriales</taxon>
        <taxon>Nocardioidaceae</taxon>
        <taxon>Thermasporomyces</taxon>
    </lineage>
</organism>